<accession>A0A927FVU7</accession>
<dbReference type="AlphaFoldDB" id="A0A927FVU7"/>
<evidence type="ECO:0000256" key="1">
    <source>
        <dbReference type="ARBA" id="ARBA00000441"/>
    </source>
</evidence>
<dbReference type="SUPFAM" id="SSF51569">
    <property type="entry name" value="Aldolase"/>
    <property type="match status" value="1"/>
</dbReference>
<evidence type="ECO:0000256" key="8">
    <source>
        <dbReference type="ARBA" id="ARBA00072515"/>
    </source>
</evidence>
<dbReference type="Gene3D" id="3.20.20.70">
    <property type="entry name" value="Aldolase class I"/>
    <property type="match status" value="1"/>
</dbReference>
<organism evidence="9 10">
    <name type="scientific">Devosia oryzisoli</name>
    <dbReference type="NCBI Taxonomy" id="2774138"/>
    <lineage>
        <taxon>Bacteria</taxon>
        <taxon>Pseudomonadati</taxon>
        <taxon>Pseudomonadota</taxon>
        <taxon>Alphaproteobacteria</taxon>
        <taxon>Hyphomicrobiales</taxon>
        <taxon>Devosiaceae</taxon>
        <taxon>Devosia</taxon>
    </lineage>
</organism>
<dbReference type="Proteomes" id="UP000654108">
    <property type="component" value="Unassembled WGS sequence"/>
</dbReference>
<dbReference type="GO" id="GO:0004332">
    <property type="term" value="F:fructose-bisphosphate aldolase activity"/>
    <property type="evidence" value="ECO:0007669"/>
    <property type="project" value="UniProtKB-EC"/>
</dbReference>
<evidence type="ECO:0000313" key="9">
    <source>
        <dbReference type="EMBL" id="MBD8066896.1"/>
    </source>
</evidence>
<comment type="similarity">
    <text evidence="3">Belongs to the class I fructose-bisphosphate aldolase family.</text>
</comment>
<reference evidence="9" key="1">
    <citation type="submission" date="2020-09" db="EMBL/GenBank/DDBJ databases">
        <title>Genome seq and assembly of Devosia sp.</title>
        <authorList>
            <person name="Chhetri G."/>
        </authorList>
    </citation>
    <scope>NUCLEOTIDE SEQUENCE</scope>
    <source>
        <strain evidence="9">PTR5</strain>
    </source>
</reference>
<evidence type="ECO:0000256" key="5">
    <source>
        <dbReference type="ARBA" id="ARBA00023152"/>
    </source>
</evidence>
<proteinExistence type="inferred from homology"/>
<dbReference type="EC" id="4.1.2.13" evidence="4"/>
<dbReference type="InterPro" id="IPR000741">
    <property type="entry name" value="FBA_I"/>
</dbReference>
<dbReference type="GO" id="GO:0006096">
    <property type="term" value="P:glycolytic process"/>
    <property type="evidence" value="ECO:0007669"/>
    <property type="project" value="UniProtKB-KW"/>
</dbReference>
<evidence type="ECO:0000256" key="3">
    <source>
        <dbReference type="ARBA" id="ARBA00010387"/>
    </source>
</evidence>
<dbReference type="FunFam" id="3.20.20.70:FF:000140">
    <property type="entry name" value="Fructose-bisphosphate aldolase"/>
    <property type="match status" value="1"/>
</dbReference>
<keyword evidence="5" id="KW-0324">Glycolysis</keyword>
<dbReference type="NCBIfam" id="NF033379">
    <property type="entry name" value="FrucBisAld_I"/>
    <property type="match status" value="1"/>
</dbReference>
<protein>
    <recommendedName>
        <fullName evidence="8">Probable fructose-bisphosphate aldolase class 1</fullName>
        <ecNumber evidence="4">4.1.2.13</ecNumber>
    </recommendedName>
    <alternativeName>
        <fullName evidence="7">Fructose-bisphosphate aldolase class I</fullName>
    </alternativeName>
</protein>
<keyword evidence="10" id="KW-1185">Reference proteome</keyword>
<sequence length="343" mass="37331">MTKSLNAIAQKLMEPGKGILAADESEGTIGKRFAKINLPNTLDLRRDYREMLFGASEAMRNYISGVILTEETLKQEAADGTPFRAILADTDCVPGIKVDRGAFPMPGEGGEKITEGLDGLRQRLAHYAELGAGFAKWRAVITINDIAPTRNNIRANAHALARYAMLCQEAGIVPIVEPEVVGDGEPGNHSMERCAQVTGDVLENVFKELRLAGVDLAGMLLKPNMILPGINSRERPGFEDVARRTVDVLREHVPAAVPGIAFLSGGQTDEEATAHLSAMNRIPNKPWPLTFSYGRALQNVALRTWAGRRENFAAARQAFAHRAHMNSLAALGEWSNERDRAAA</sequence>
<evidence type="ECO:0000256" key="4">
    <source>
        <dbReference type="ARBA" id="ARBA00013068"/>
    </source>
</evidence>
<evidence type="ECO:0000256" key="2">
    <source>
        <dbReference type="ARBA" id="ARBA00004714"/>
    </source>
</evidence>
<gene>
    <name evidence="9" type="ORF">IC608_15590</name>
</gene>
<comment type="catalytic activity">
    <reaction evidence="1">
        <text>beta-D-fructose 1,6-bisphosphate = D-glyceraldehyde 3-phosphate + dihydroxyacetone phosphate</text>
        <dbReference type="Rhea" id="RHEA:14729"/>
        <dbReference type="ChEBI" id="CHEBI:32966"/>
        <dbReference type="ChEBI" id="CHEBI:57642"/>
        <dbReference type="ChEBI" id="CHEBI:59776"/>
        <dbReference type="EC" id="4.1.2.13"/>
    </reaction>
</comment>
<comment type="caution">
    <text evidence="9">The sequence shown here is derived from an EMBL/GenBank/DDBJ whole genome shotgun (WGS) entry which is preliminary data.</text>
</comment>
<evidence type="ECO:0000256" key="7">
    <source>
        <dbReference type="ARBA" id="ARBA00029799"/>
    </source>
</evidence>
<comment type="pathway">
    <text evidence="2">Carbohydrate degradation; glycolysis; D-glyceraldehyde 3-phosphate and glycerone phosphate from D-glucose: step 4/4.</text>
</comment>
<evidence type="ECO:0000313" key="10">
    <source>
        <dbReference type="Proteomes" id="UP000654108"/>
    </source>
</evidence>
<dbReference type="EMBL" id="JACYFU010000004">
    <property type="protein sequence ID" value="MBD8066896.1"/>
    <property type="molecule type" value="Genomic_DNA"/>
</dbReference>
<evidence type="ECO:0000256" key="6">
    <source>
        <dbReference type="ARBA" id="ARBA00023239"/>
    </source>
</evidence>
<dbReference type="InterPro" id="IPR013785">
    <property type="entry name" value="Aldolase_TIM"/>
</dbReference>
<name>A0A927FVU7_9HYPH</name>
<dbReference type="RefSeq" id="WP_191777435.1">
    <property type="nucleotide sequence ID" value="NZ_JACYFU010000004.1"/>
</dbReference>
<dbReference type="PANTHER" id="PTHR11627">
    <property type="entry name" value="FRUCTOSE-BISPHOSPHATE ALDOLASE"/>
    <property type="match status" value="1"/>
</dbReference>
<dbReference type="Pfam" id="PF00274">
    <property type="entry name" value="Glycolytic"/>
    <property type="match status" value="1"/>
</dbReference>
<keyword evidence="6" id="KW-0456">Lyase</keyword>